<dbReference type="GO" id="GO:0016757">
    <property type="term" value="F:glycosyltransferase activity"/>
    <property type="evidence" value="ECO:0007669"/>
    <property type="project" value="InterPro"/>
</dbReference>
<gene>
    <name evidence="3" type="ORF">HYN56_22295</name>
</gene>
<feature type="domain" description="Glycosyltransferase subfamily 4-like N-terminal" evidence="2">
    <location>
        <begin position="15"/>
        <end position="173"/>
    </location>
</feature>
<protein>
    <submittedName>
        <fullName evidence="3">Glycosyl transferase</fullName>
    </submittedName>
</protein>
<sequence length="359" mass="40905">MKVVHFIAGIDKKEGGTAEYMRLLGSELKNHIDLIVATGFSSNPIDIEGVRIKFFQTSVFRWFSLLEEFRIFLLQEKPDIVHINGIWSPQNWGFQKKAQELGIKVILSPHGMLEPWIMAQNPWKKKLGLFLYQKKAIRRALCLHATAEMEALNIEALGFTSPISIIPNGIDLNDVKEIKKNFGTKKVVFLSRIHPKKGIELLLQAWENCNTDGWLLEIAGNGDENYIANLIRSAQDLDNVHFVGSKYGEEKWDFLRSADVMILPTYSENFGIVIAEALAVGVPVITTRGTPWHDLEVYNCGWWINLSILELQKSITRVINSSSDELANMGRKGRKLVEEKYEIKTVANQINELYQETYN</sequence>
<dbReference type="Pfam" id="PF00534">
    <property type="entry name" value="Glycos_transf_1"/>
    <property type="match status" value="1"/>
</dbReference>
<dbReference type="SUPFAM" id="SSF53756">
    <property type="entry name" value="UDP-Glycosyltransferase/glycogen phosphorylase"/>
    <property type="match status" value="1"/>
</dbReference>
<dbReference type="EMBL" id="CP029255">
    <property type="protein sequence ID" value="AWK06812.1"/>
    <property type="molecule type" value="Genomic_DNA"/>
</dbReference>
<organism evidence="3 4">
    <name type="scientific">Flavobacterium crocinum</name>
    <dbReference type="NCBI Taxonomy" id="2183896"/>
    <lineage>
        <taxon>Bacteria</taxon>
        <taxon>Pseudomonadati</taxon>
        <taxon>Bacteroidota</taxon>
        <taxon>Flavobacteriia</taxon>
        <taxon>Flavobacteriales</taxon>
        <taxon>Flavobacteriaceae</taxon>
        <taxon>Flavobacterium</taxon>
    </lineage>
</organism>
<evidence type="ECO:0000313" key="3">
    <source>
        <dbReference type="EMBL" id="AWK06812.1"/>
    </source>
</evidence>
<evidence type="ECO:0000259" key="2">
    <source>
        <dbReference type="Pfam" id="PF13439"/>
    </source>
</evidence>
<dbReference type="Proteomes" id="UP000245250">
    <property type="component" value="Chromosome"/>
</dbReference>
<dbReference type="OrthoDB" id="9790710at2"/>
<dbReference type="PANTHER" id="PTHR12526:SF637">
    <property type="entry name" value="GLYCOSYLTRANSFERASE EPSF-RELATED"/>
    <property type="match status" value="1"/>
</dbReference>
<dbReference type="PANTHER" id="PTHR12526">
    <property type="entry name" value="GLYCOSYLTRANSFERASE"/>
    <property type="match status" value="1"/>
</dbReference>
<dbReference type="Pfam" id="PF13439">
    <property type="entry name" value="Glyco_transf_4"/>
    <property type="match status" value="1"/>
</dbReference>
<evidence type="ECO:0000259" key="1">
    <source>
        <dbReference type="Pfam" id="PF00534"/>
    </source>
</evidence>
<proteinExistence type="predicted"/>
<dbReference type="InterPro" id="IPR001296">
    <property type="entry name" value="Glyco_trans_1"/>
</dbReference>
<dbReference type="RefSeq" id="WP_109194216.1">
    <property type="nucleotide sequence ID" value="NZ_CP029255.1"/>
</dbReference>
<reference evidence="3 4" key="1">
    <citation type="submission" date="2018-05" db="EMBL/GenBank/DDBJ databases">
        <title>Genome sequencing of Flavobacterium sp. HYN0056.</title>
        <authorList>
            <person name="Yi H."/>
            <person name="Baek C."/>
        </authorList>
    </citation>
    <scope>NUCLEOTIDE SEQUENCE [LARGE SCALE GENOMIC DNA]</scope>
    <source>
        <strain evidence="3 4">HYN0056</strain>
    </source>
</reference>
<accession>A0A2S1YS39</accession>
<name>A0A2S1YS39_9FLAO</name>
<feature type="domain" description="Glycosyl transferase family 1" evidence="1">
    <location>
        <begin position="176"/>
        <end position="335"/>
    </location>
</feature>
<dbReference type="InterPro" id="IPR028098">
    <property type="entry name" value="Glyco_trans_4-like_N"/>
</dbReference>
<dbReference type="AlphaFoldDB" id="A0A2S1YS39"/>
<evidence type="ECO:0000313" key="4">
    <source>
        <dbReference type="Proteomes" id="UP000245250"/>
    </source>
</evidence>
<keyword evidence="4" id="KW-1185">Reference proteome</keyword>
<dbReference type="KEGG" id="fcr:HYN56_22295"/>
<keyword evidence="3" id="KW-0808">Transferase</keyword>
<dbReference type="Gene3D" id="3.40.50.2000">
    <property type="entry name" value="Glycogen Phosphorylase B"/>
    <property type="match status" value="2"/>
</dbReference>